<comment type="subcellular location">
    <subcellularLocation>
        <location evidence="1">Cell outer membrane</location>
    </subcellularLocation>
</comment>
<keyword evidence="4" id="KW-0472">Membrane</keyword>
<organism evidence="7 8">
    <name type="scientific">Prevotella herbatica</name>
    <dbReference type="NCBI Taxonomy" id="2801997"/>
    <lineage>
        <taxon>Bacteria</taxon>
        <taxon>Pseudomonadati</taxon>
        <taxon>Bacteroidota</taxon>
        <taxon>Bacteroidia</taxon>
        <taxon>Bacteroidales</taxon>
        <taxon>Prevotellaceae</taxon>
        <taxon>Prevotella</taxon>
    </lineage>
</organism>
<proteinExistence type="inferred from homology"/>
<evidence type="ECO:0000256" key="4">
    <source>
        <dbReference type="ARBA" id="ARBA00023136"/>
    </source>
</evidence>
<gene>
    <name evidence="7" type="ORF">prwr041_20100</name>
</gene>
<dbReference type="EMBL" id="AP024484">
    <property type="protein sequence ID" value="BCS86117.1"/>
    <property type="molecule type" value="Genomic_DNA"/>
</dbReference>
<evidence type="ECO:0000313" key="7">
    <source>
        <dbReference type="EMBL" id="BCS86117.1"/>
    </source>
</evidence>
<keyword evidence="5" id="KW-0998">Cell outer membrane</keyword>
<evidence type="ECO:0000259" key="6">
    <source>
        <dbReference type="Pfam" id="PF07980"/>
    </source>
</evidence>
<evidence type="ECO:0000256" key="3">
    <source>
        <dbReference type="ARBA" id="ARBA00022729"/>
    </source>
</evidence>
<name>A0ABM7P059_9BACT</name>
<evidence type="ECO:0000313" key="8">
    <source>
        <dbReference type="Proteomes" id="UP001319045"/>
    </source>
</evidence>
<dbReference type="InterPro" id="IPR012944">
    <property type="entry name" value="SusD_RagB_dom"/>
</dbReference>
<dbReference type="SUPFAM" id="SSF48452">
    <property type="entry name" value="TPR-like"/>
    <property type="match status" value="1"/>
</dbReference>
<protein>
    <recommendedName>
        <fullName evidence="6">RagB/SusD domain-containing protein</fullName>
    </recommendedName>
</protein>
<reference evidence="7 8" key="1">
    <citation type="journal article" date="2022" name="Int. J. Syst. Evol. Microbiol.">
        <title>Prevotella herbatica sp. nov., a plant polysaccharide-decomposing anaerobic bacterium isolated from a methanogenic reactor.</title>
        <authorList>
            <person name="Uek A."/>
            <person name="Tonouchi A."/>
            <person name="Kaku N."/>
            <person name="Ueki K."/>
        </authorList>
    </citation>
    <scope>NUCLEOTIDE SEQUENCE [LARGE SCALE GENOMIC DNA]</scope>
    <source>
        <strain evidence="7 8">WR041</strain>
    </source>
</reference>
<accession>A0ABM7P059</accession>
<dbReference type="InterPro" id="IPR011990">
    <property type="entry name" value="TPR-like_helical_dom_sf"/>
</dbReference>
<dbReference type="Gene3D" id="1.25.40.900">
    <property type="match status" value="1"/>
</dbReference>
<keyword evidence="3" id="KW-0732">Signal</keyword>
<dbReference type="Proteomes" id="UP001319045">
    <property type="component" value="Chromosome"/>
</dbReference>
<evidence type="ECO:0000256" key="2">
    <source>
        <dbReference type="ARBA" id="ARBA00006275"/>
    </source>
</evidence>
<evidence type="ECO:0000256" key="1">
    <source>
        <dbReference type="ARBA" id="ARBA00004442"/>
    </source>
</evidence>
<dbReference type="RefSeq" id="WP_207153706.1">
    <property type="nucleotide sequence ID" value="NZ_AP024484.1"/>
</dbReference>
<feature type="domain" description="RagB/SusD" evidence="6">
    <location>
        <begin position="1"/>
        <end position="80"/>
    </location>
</feature>
<sequence length="86" mass="9561">MYLIKAEGQLESGSATDALATINTLRKTHFISGQDNSLNSISSIDDTLVESGVDLCGEFQCWFDLKRTGKLVEYVKKYNAQRDLPT</sequence>
<evidence type="ECO:0000256" key="5">
    <source>
        <dbReference type="ARBA" id="ARBA00023237"/>
    </source>
</evidence>
<comment type="similarity">
    <text evidence="2">Belongs to the SusD family.</text>
</comment>
<dbReference type="Pfam" id="PF07980">
    <property type="entry name" value="SusD_RagB"/>
    <property type="match status" value="1"/>
</dbReference>
<keyword evidence="8" id="KW-1185">Reference proteome</keyword>